<feature type="region of interest" description="Disordered" evidence="6">
    <location>
        <begin position="381"/>
        <end position="447"/>
    </location>
</feature>
<reference evidence="8 9" key="1">
    <citation type="submission" date="2020-08" db="EMBL/GenBank/DDBJ databases">
        <authorList>
            <person name="Newling K."/>
            <person name="Davey J."/>
            <person name="Forrester S."/>
        </authorList>
    </citation>
    <scope>NUCLEOTIDE SEQUENCE [LARGE SCALE GENOMIC DNA]</scope>
    <source>
        <strain evidence="9">Crithidia deanei Carvalho (ATCC PRA-265)</strain>
    </source>
</reference>
<gene>
    <name evidence="8" type="ORF">ADEAN_000374000</name>
</gene>
<keyword evidence="3 5" id="KW-0863">Zinc-finger</keyword>
<dbReference type="InterPro" id="IPR001164">
    <property type="entry name" value="ArfGAP_dom"/>
</dbReference>
<feature type="compositionally biased region" description="Low complexity" evidence="6">
    <location>
        <begin position="137"/>
        <end position="151"/>
    </location>
</feature>
<keyword evidence="9" id="KW-1185">Reference proteome</keyword>
<sequence>MAAAQRQTKEELEVNRKRILAVMRRPGNDQCMDCEGKNPTWASVNIGIFICIRCSGLHRQLGVQVSKIKSCSMDLWEKEQIDFMEGMGNVKAKLVYEATLPKYAMRPGPRSSTAELLKFITEKYKEKKYYRSADGEASSGSPSGQPGATSANADDKDKSCYLEEPKKKSVIDWLQVQDVTEVAKVNSSFCTDVERLYLDAQNAAKEQAEKMRASQATYTEHPLKPSPPATTHSSVSPRKNVFTSVNSSAVYEHKTFTSHQNHVFSSDPHPGREESPSSRMNSYTRRNQPTTAVVAGDTHEDELSSSMFSQTLQYNPFSPSKVTPYRKGGMATPELRSASVSLARYNDPHASRSRWENEEDLYTYRSLGGLRSPSMSFNITPARVSPTEEGCESTSDKEQWNSVSKRSAVEDSWKRADAALDASLNRGEVARRSPSHRQGSLISPPPD</sequence>
<keyword evidence="1" id="KW-0343">GTPase activation</keyword>
<evidence type="ECO:0000256" key="4">
    <source>
        <dbReference type="ARBA" id="ARBA00022833"/>
    </source>
</evidence>
<dbReference type="FunFam" id="1.10.220.150:FF:000009">
    <property type="entry name" value="stromal membrane-associated protein 1 isoform X1"/>
    <property type="match status" value="1"/>
</dbReference>
<evidence type="ECO:0000313" key="8">
    <source>
        <dbReference type="EMBL" id="CAD2216279.1"/>
    </source>
</evidence>
<dbReference type="VEuPathDB" id="TriTrypDB:ADEAN_000374000"/>
<dbReference type="AlphaFoldDB" id="A0A7G2C9N7"/>
<dbReference type="InterPro" id="IPR037278">
    <property type="entry name" value="ARFGAP/RecO"/>
</dbReference>
<dbReference type="SMART" id="SM00105">
    <property type="entry name" value="ArfGap"/>
    <property type="match status" value="1"/>
</dbReference>
<dbReference type="GO" id="GO:0008270">
    <property type="term" value="F:zinc ion binding"/>
    <property type="evidence" value="ECO:0007669"/>
    <property type="project" value="UniProtKB-KW"/>
</dbReference>
<protein>
    <submittedName>
        <fullName evidence="8">GTPase activating protein for Arf, putative</fullName>
    </submittedName>
</protein>
<dbReference type="PANTHER" id="PTHR45705">
    <property type="entry name" value="FI20236P1"/>
    <property type="match status" value="1"/>
</dbReference>
<dbReference type="GO" id="GO:0005737">
    <property type="term" value="C:cytoplasm"/>
    <property type="evidence" value="ECO:0007669"/>
    <property type="project" value="TreeGrafter"/>
</dbReference>
<keyword evidence="4" id="KW-0862">Zinc</keyword>
<evidence type="ECO:0000256" key="2">
    <source>
        <dbReference type="ARBA" id="ARBA00022723"/>
    </source>
</evidence>
<dbReference type="PROSITE" id="PS50115">
    <property type="entry name" value="ARFGAP"/>
    <property type="match status" value="1"/>
</dbReference>
<feature type="region of interest" description="Disordered" evidence="6">
    <location>
        <begin position="256"/>
        <end position="288"/>
    </location>
</feature>
<name>A0A7G2C9N7_9TRYP</name>
<dbReference type="SUPFAM" id="SSF57863">
    <property type="entry name" value="ArfGap/RecO-like zinc finger"/>
    <property type="match status" value="1"/>
</dbReference>
<dbReference type="InterPro" id="IPR038508">
    <property type="entry name" value="ArfGAP_dom_sf"/>
</dbReference>
<feature type="compositionally biased region" description="Polar residues" evidence="6">
    <location>
        <begin position="277"/>
        <end position="288"/>
    </location>
</feature>
<feature type="region of interest" description="Disordered" evidence="6">
    <location>
        <begin position="131"/>
        <end position="157"/>
    </location>
</feature>
<accession>A0A7G2C9N7</accession>
<dbReference type="Proteomes" id="UP000515908">
    <property type="component" value="Chromosome 06"/>
</dbReference>
<evidence type="ECO:0000256" key="1">
    <source>
        <dbReference type="ARBA" id="ARBA00022468"/>
    </source>
</evidence>
<feature type="region of interest" description="Disordered" evidence="6">
    <location>
        <begin position="207"/>
        <end position="239"/>
    </location>
</feature>
<proteinExistence type="predicted"/>
<dbReference type="GO" id="GO:0005096">
    <property type="term" value="F:GTPase activator activity"/>
    <property type="evidence" value="ECO:0007669"/>
    <property type="project" value="UniProtKB-KW"/>
</dbReference>
<dbReference type="PRINTS" id="PR00405">
    <property type="entry name" value="REVINTRACTNG"/>
</dbReference>
<evidence type="ECO:0000256" key="3">
    <source>
        <dbReference type="ARBA" id="ARBA00022771"/>
    </source>
</evidence>
<feature type="compositionally biased region" description="Polar residues" evidence="6">
    <location>
        <begin position="229"/>
        <end position="239"/>
    </location>
</feature>
<evidence type="ECO:0000259" key="7">
    <source>
        <dbReference type="PROSITE" id="PS50115"/>
    </source>
</evidence>
<feature type="domain" description="Arf-GAP" evidence="7">
    <location>
        <begin position="17"/>
        <end position="137"/>
    </location>
</feature>
<dbReference type="PANTHER" id="PTHR45705:SF1">
    <property type="entry name" value="FI20236P1"/>
    <property type="match status" value="1"/>
</dbReference>
<feature type="compositionally biased region" description="Basic and acidic residues" evidence="6">
    <location>
        <begin position="407"/>
        <end position="418"/>
    </location>
</feature>
<evidence type="ECO:0000256" key="6">
    <source>
        <dbReference type="SAM" id="MobiDB-lite"/>
    </source>
</evidence>
<keyword evidence="2" id="KW-0479">Metal-binding</keyword>
<evidence type="ECO:0000256" key="5">
    <source>
        <dbReference type="PROSITE-ProRule" id="PRU00288"/>
    </source>
</evidence>
<dbReference type="CDD" id="cd08204">
    <property type="entry name" value="ArfGap"/>
    <property type="match status" value="1"/>
</dbReference>
<dbReference type="Pfam" id="PF01412">
    <property type="entry name" value="ArfGap"/>
    <property type="match status" value="1"/>
</dbReference>
<dbReference type="InterPro" id="IPR051718">
    <property type="entry name" value="ARF_GTPase-activating"/>
</dbReference>
<evidence type="ECO:0000313" key="9">
    <source>
        <dbReference type="Proteomes" id="UP000515908"/>
    </source>
</evidence>
<dbReference type="EMBL" id="LR877150">
    <property type="protein sequence ID" value="CAD2216279.1"/>
    <property type="molecule type" value="Genomic_DNA"/>
</dbReference>
<dbReference type="Gene3D" id="1.10.220.150">
    <property type="entry name" value="Arf GTPase activating protein"/>
    <property type="match status" value="1"/>
</dbReference>
<organism evidence="8 9">
    <name type="scientific">Angomonas deanei</name>
    <dbReference type="NCBI Taxonomy" id="59799"/>
    <lineage>
        <taxon>Eukaryota</taxon>
        <taxon>Discoba</taxon>
        <taxon>Euglenozoa</taxon>
        <taxon>Kinetoplastea</taxon>
        <taxon>Metakinetoplastina</taxon>
        <taxon>Trypanosomatida</taxon>
        <taxon>Trypanosomatidae</taxon>
        <taxon>Strigomonadinae</taxon>
        <taxon>Angomonas</taxon>
    </lineage>
</organism>